<name>A0ABY8WTE2_9ACTN</name>
<reference evidence="1 2" key="1">
    <citation type="submission" date="2023-06" db="EMBL/GenBank/DDBJ databases">
        <authorList>
            <person name="Yushchuk O."/>
            <person name="Binda E."/>
            <person name="Ruckert-Reed C."/>
            <person name="Fedorenko V."/>
            <person name="Kalinowski J."/>
            <person name="Marinelli F."/>
        </authorList>
    </citation>
    <scope>NUCLEOTIDE SEQUENCE [LARGE SCALE GENOMIC DNA]</scope>
    <source>
        <strain evidence="1 2">NRRL 3884</strain>
    </source>
</reference>
<proteinExistence type="predicted"/>
<gene>
    <name evidence="1" type="ORF">ACTOB_002710</name>
</gene>
<protein>
    <submittedName>
        <fullName evidence="1">DUF6493 family protein</fullName>
    </submittedName>
</protein>
<dbReference type="Proteomes" id="UP001240150">
    <property type="component" value="Chromosome"/>
</dbReference>
<evidence type="ECO:0000313" key="2">
    <source>
        <dbReference type="Proteomes" id="UP001240150"/>
    </source>
</evidence>
<organism evidence="1 2">
    <name type="scientific">Actinoplanes oblitus</name>
    <dbReference type="NCBI Taxonomy" id="3040509"/>
    <lineage>
        <taxon>Bacteria</taxon>
        <taxon>Bacillati</taxon>
        <taxon>Actinomycetota</taxon>
        <taxon>Actinomycetes</taxon>
        <taxon>Micromonosporales</taxon>
        <taxon>Micromonosporaceae</taxon>
        <taxon>Actinoplanes</taxon>
    </lineage>
</organism>
<accession>A0ABY8WTE2</accession>
<keyword evidence="2" id="KW-1185">Reference proteome</keyword>
<dbReference type="RefSeq" id="WP_284920514.1">
    <property type="nucleotide sequence ID" value="NZ_CP126980.1"/>
</dbReference>
<sequence length="920" mass="98461">MTTPAPADIDPAPAEELTWDRLDQLARQGDLDELTRTLLAASEAERVALAPAVDAGLRGADPDRWWGRGGSPNPGYALIVIGCMPSAARAAAALNRRGMRLWTQQPPGHFLEIARSRQLTWLGDLGRRLADRLPARDPWIVDWRFVSAVLRASDTEPPVTEGFVRGWLEDLFEFPGRGRSRPPLVDRLRHDHYLPLLLPAVFEIDRLGGVVAGVSWNEETDGWDSTPRLPGVVAQLAAEGTLERKTILDLTVDRLARGGKPYDLRPFTLLHDELKPTLDELAGYALDYARLLPDAPGAVATLAQKALRTIDDAGRLELETLLDASGPTLVRKEKTLVKAQLSWLERVSRRQPERAGEVLETVAAAFGHPALDVQERALTMIGKQVGRLDADVVARLAEASAMLAGDLPRRAAELFGTVAEAPAEIPELPPAGPPAELPPAIASPGELAEELVALCHEETAIRWERVLAGLVSLYATAGPAALAGALQPVLDRYAATFAQDTWNRTSPRFYLGEAIRAAVDTERPGVLRRMLAGIEGRRLRVSQRTFDAVRTAWQGGRRGGANAAFTATPDGVLALRVAEVAVQLTRALVPALVATPTHATGSLDPAVLLDRLRRAEAEGWQPWQVDFEQALLRLPRRSDPAVVARAAELTSPAGRQFAAWLADGGLPDPVSQPFEQRPQPAPDGWTTPVARRVVAALSPARDGGLRLERQLLTIAPGPGIRGWSTVYTGSGDVLTAVLPHHREAIAAWMLPELAGLADLDQRGGEAVLPLLAECSGPIGPALTYGLAYALGARHQESRIAAVDAFLTLAARGEPFAPAVGAALGDVCADGLVKLSRLVPALTEAHLAGATVAVWEVLAAALPALLPTSQRGLPDLLELSAQVAGALGARTEIPGLSELAARSATTRLVKEAKRLHNVLHP</sequence>
<evidence type="ECO:0000313" key="1">
    <source>
        <dbReference type="EMBL" id="WIM99075.1"/>
    </source>
</evidence>
<dbReference type="EMBL" id="CP126980">
    <property type="protein sequence ID" value="WIM99075.1"/>
    <property type="molecule type" value="Genomic_DNA"/>
</dbReference>